<dbReference type="InterPro" id="IPR051681">
    <property type="entry name" value="Ser/Thr_Kinases-Pseudokinases"/>
</dbReference>
<dbReference type="Gene3D" id="1.10.510.10">
    <property type="entry name" value="Transferase(Phosphotransferase) domain 1"/>
    <property type="match status" value="1"/>
</dbReference>
<dbReference type="GO" id="GO:0005524">
    <property type="term" value="F:ATP binding"/>
    <property type="evidence" value="ECO:0007669"/>
    <property type="project" value="InterPro"/>
</dbReference>
<proteinExistence type="predicted"/>
<protein>
    <recommendedName>
        <fullName evidence="1">Protein kinase domain-containing protein</fullName>
    </recommendedName>
</protein>
<dbReference type="InterPro" id="IPR011009">
    <property type="entry name" value="Kinase-like_dom_sf"/>
</dbReference>
<reference evidence="2 3" key="1">
    <citation type="submission" date="2017-11" db="EMBL/GenBank/DDBJ databases">
        <title>The genome of Rhizophagus clarus HR1 reveals common genetic basis of auxotrophy among arbuscular mycorrhizal fungi.</title>
        <authorList>
            <person name="Kobayashi Y."/>
        </authorList>
    </citation>
    <scope>NUCLEOTIDE SEQUENCE [LARGE SCALE GENOMIC DNA]</scope>
    <source>
        <strain evidence="2 3">HR1</strain>
    </source>
</reference>
<keyword evidence="3" id="KW-1185">Reference proteome</keyword>
<dbReference type="InterPro" id="IPR000719">
    <property type="entry name" value="Prot_kinase_dom"/>
</dbReference>
<dbReference type="GO" id="GO:0004674">
    <property type="term" value="F:protein serine/threonine kinase activity"/>
    <property type="evidence" value="ECO:0007669"/>
    <property type="project" value="TreeGrafter"/>
</dbReference>
<dbReference type="EMBL" id="BEXD01001459">
    <property type="protein sequence ID" value="GBB94215.1"/>
    <property type="molecule type" value="Genomic_DNA"/>
</dbReference>
<accession>A0A2Z6QXD1</accession>
<feature type="domain" description="Protein kinase" evidence="1">
    <location>
        <begin position="1"/>
        <end position="123"/>
    </location>
</feature>
<name>A0A2Z6QXD1_9GLOM</name>
<comment type="caution">
    <text evidence="2">The sequence shown here is derived from an EMBL/GenBank/DDBJ whole genome shotgun (WGS) entry which is preliminary data.</text>
</comment>
<dbReference type="Proteomes" id="UP000247702">
    <property type="component" value="Unassembled WGS sequence"/>
</dbReference>
<evidence type="ECO:0000259" key="1">
    <source>
        <dbReference type="PROSITE" id="PS50011"/>
    </source>
</evidence>
<gene>
    <name evidence="2" type="ORF">RclHR1_23100003</name>
</gene>
<evidence type="ECO:0000313" key="2">
    <source>
        <dbReference type="EMBL" id="GBB94215.1"/>
    </source>
</evidence>
<dbReference type="PANTHER" id="PTHR44329">
    <property type="entry name" value="SERINE/THREONINE-PROTEIN KINASE TNNI3K-RELATED"/>
    <property type="match status" value="1"/>
</dbReference>
<dbReference type="InterPro" id="IPR001245">
    <property type="entry name" value="Ser-Thr/Tyr_kinase_cat_dom"/>
</dbReference>
<dbReference type="SUPFAM" id="SSF56112">
    <property type="entry name" value="Protein kinase-like (PK-like)"/>
    <property type="match status" value="1"/>
</dbReference>
<dbReference type="Pfam" id="PF07714">
    <property type="entry name" value="PK_Tyr_Ser-Thr"/>
    <property type="match status" value="1"/>
</dbReference>
<dbReference type="PROSITE" id="PS50011">
    <property type="entry name" value="PROTEIN_KINASE_DOM"/>
    <property type="match status" value="1"/>
</dbReference>
<organism evidence="2 3">
    <name type="scientific">Rhizophagus clarus</name>
    <dbReference type="NCBI Taxonomy" id="94130"/>
    <lineage>
        <taxon>Eukaryota</taxon>
        <taxon>Fungi</taxon>
        <taxon>Fungi incertae sedis</taxon>
        <taxon>Mucoromycota</taxon>
        <taxon>Glomeromycotina</taxon>
        <taxon>Glomeromycetes</taxon>
        <taxon>Glomerales</taxon>
        <taxon>Glomeraceae</taxon>
        <taxon>Rhizophagus</taxon>
    </lineage>
</organism>
<dbReference type="PANTHER" id="PTHR44329:SF293">
    <property type="entry name" value="MITOGEN-ACTIVATED PROTEIN KINASE KINASE KINASE"/>
    <property type="match status" value="1"/>
</dbReference>
<evidence type="ECO:0000313" key="3">
    <source>
        <dbReference type="Proteomes" id="UP000247702"/>
    </source>
</evidence>
<sequence>MYERSDNNTGTYGVIPYMDPKFFEIHSYHITEKSDIYSLGVLFWELTSRKSPFDFEKKTNDDHPSIIINILKRLREEPVENTNDKFVILYKKCWEHEPDNRPNILQVISELNCIDPENNNNVLTIPKETEKSEKTASVYSCQIEFK</sequence>
<dbReference type="AlphaFoldDB" id="A0A2Z6QXD1"/>